<keyword evidence="5" id="KW-1003">Cell membrane</keyword>
<comment type="similarity">
    <text evidence="2">Belongs to the YajC family.</text>
</comment>
<evidence type="ECO:0000256" key="6">
    <source>
        <dbReference type="ARBA" id="ARBA00022692"/>
    </source>
</evidence>
<evidence type="ECO:0000313" key="13">
    <source>
        <dbReference type="Proteomes" id="UP000009047"/>
    </source>
</evidence>
<comment type="subcellular location">
    <subcellularLocation>
        <location evidence="1">Cell membrane</location>
        <topology evidence="1">Single-pass membrane protein</topology>
    </subcellularLocation>
</comment>
<dbReference type="AlphaFoldDB" id="E1QIL7"/>
<dbReference type="Proteomes" id="UP000009047">
    <property type="component" value="Chromosome"/>
</dbReference>
<dbReference type="STRING" id="644282.Deba_1072"/>
<keyword evidence="6 11" id="KW-0812">Transmembrane</keyword>
<dbReference type="HOGENOM" id="CLU_116157_2_0_7"/>
<dbReference type="GO" id="GO:0005886">
    <property type="term" value="C:plasma membrane"/>
    <property type="evidence" value="ECO:0007669"/>
    <property type="project" value="UniProtKB-SubCell"/>
</dbReference>
<dbReference type="KEGG" id="dbr:Deba_1072"/>
<keyword evidence="8 11" id="KW-1133">Transmembrane helix</keyword>
<evidence type="ECO:0000256" key="8">
    <source>
        <dbReference type="ARBA" id="ARBA00022989"/>
    </source>
</evidence>
<evidence type="ECO:0000256" key="9">
    <source>
        <dbReference type="ARBA" id="ARBA00023010"/>
    </source>
</evidence>
<feature type="transmembrane region" description="Helical" evidence="11">
    <location>
        <begin position="24"/>
        <end position="46"/>
    </location>
</feature>
<dbReference type="RefSeq" id="WP_013257894.1">
    <property type="nucleotide sequence ID" value="NC_014365.1"/>
</dbReference>
<evidence type="ECO:0000256" key="1">
    <source>
        <dbReference type="ARBA" id="ARBA00004162"/>
    </source>
</evidence>
<evidence type="ECO:0000256" key="2">
    <source>
        <dbReference type="ARBA" id="ARBA00006742"/>
    </source>
</evidence>
<sequence length="125" mass="12986">MLDLLFATNAMAQEAAGGAAPSGIAGMLTGPLPMLVLMFVVFYFLLIRPQQKKTKAHREMLGNLKAGDQIVTSGGIFGRITGLTDQTVVVEIAPQVRIKVQRGAVAGLAGGQPAPAEASAKGKKK</sequence>
<dbReference type="eggNOG" id="COG1862">
    <property type="taxonomic scope" value="Bacteria"/>
</dbReference>
<evidence type="ECO:0000256" key="11">
    <source>
        <dbReference type="SAM" id="Phobius"/>
    </source>
</evidence>
<evidence type="ECO:0000256" key="5">
    <source>
        <dbReference type="ARBA" id="ARBA00022475"/>
    </source>
</evidence>
<keyword evidence="9" id="KW-0811">Translocation</keyword>
<dbReference type="EMBL" id="CP002085">
    <property type="protein sequence ID" value="ADK84440.1"/>
    <property type="molecule type" value="Genomic_DNA"/>
</dbReference>
<keyword evidence="4" id="KW-0813">Transport</keyword>
<evidence type="ECO:0000313" key="12">
    <source>
        <dbReference type="EMBL" id="ADK84440.1"/>
    </source>
</evidence>
<evidence type="ECO:0000256" key="3">
    <source>
        <dbReference type="ARBA" id="ARBA00014962"/>
    </source>
</evidence>
<dbReference type="PANTHER" id="PTHR33909">
    <property type="entry name" value="SEC TRANSLOCON ACCESSORY COMPLEX SUBUNIT YAJC"/>
    <property type="match status" value="1"/>
</dbReference>
<proteinExistence type="inferred from homology"/>
<dbReference type="Pfam" id="PF02699">
    <property type="entry name" value="YajC"/>
    <property type="match status" value="1"/>
</dbReference>
<dbReference type="NCBIfam" id="TIGR00739">
    <property type="entry name" value="yajC"/>
    <property type="match status" value="1"/>
</dbReference>
<gene>
    <name evidence="12" type="ordered locus">Deba_1072</name>
</gene>
<keyword evidence="7" id="KW-0653">Protein transport</keyword>
<evidence type="ECO:0000256" key="10">
    <source>
        <dbReference type="ARBA" id="ARBA00023136"/>
    </source>
</evidence>
<dbReference type="SMART" id="SM01323">
    <property type="entry name" value="YajC"/>
    <property type="match status" value="1"/>
</dbReference>
<dbReference type="InterPro" id="IPR003849">
    <property type="entry name" value="Preprotein_translocase_YajC"/>
</dbReference>
<dbReference type="PANTHER" id="PTHR33909:SF1">
    <property type="entry name" value="SEC TRANSLOCON ACCESSORY COMPLEX SUBUNIT YAJC"/>
    <property type="match status" value="1"/>
</dbReference>
<keyword evidence="13" id="KW-1185">Reference proteome</keyword>
<evidence type="ECO:0000256" key="7">
    <source>
        <dbReference type="ARBA" id="ARBA00022927"/>
    </source>
</evidence>
<keyword evidence="10 11" id="KW-0472">Membrane</keyword>
<name>E1QIL7_DESB2</name>
<evidence type="ECO:0000256" key="4">
    <source>
        <dbReference type="ARBA" id="ARBA00022448"/>
    </source>
</evidence>
<dbReference type="GO" id="GO:0015031">
    <property type="term" value="P:protein transport"/>
    <property type="evidence" value="ECO:0007669"/>
    <property type="project" value="UniProtKB-KW"/>
</dbReference>
<reference evidence="12 13" key="1">
    <citation type="journal article" date="2010" name="Stand. Genomic Sci.">
        <title>Complete genome sequence of Desulfarculus baarsii type strain (2st14).</title>
        <authorList>
            <person name="Sun H."/>
            <person name="Spring S."/>
            <person name="Lapidus A."/>
            <person name="Davenport K."/>
            <person name="Del Rio T.G."/>
            <person name="Tice H."/>
            <person name="Nolan M."/>
            <person name="Copeland A."/>
            <person name="Cheng J.F."/>
            <person name="Lucas S."/>
            <person name="Tapia R."/>
            <person name="Goodwin L."/>
            <person name="Pitluck S."/>
            <person name="Ivanova N."/>
            <person name="Pagani I."/>
            <person name="Mavromatis K."/>
            <person name="Ovchinnikova G."/>
            <person name="Pati A."/>
            <person name="Chen A."/>
            <person name="Palaniappan K."/>
            <person name="Hauser L."/>
            <person name="Chang Y.J."/>
            <person name="Jeffries C.D."/>
            <person name="Detter J.C."/>
            <person name="Han C."/>
            <person name="Rohde M."/>
            <person name="Brambilla E."/>
            <person name="Goker M."/>
            <person name="Woyke T."/>
            <person name="Bristow J."/>
            <person name="Eisen J.A."/>
            <person name="Markowitz V."/>
            <person name="Hugenholtz P."/>
            <person name="Kyrpides N.C."/>
            <person name="Klenk H.P."/>
            <person name="Land M."/>
        </authorList>
    </citation>
    <scope>NUCLEOTIDE SEQUENCE [LARGE SCALE GENOMIC DNA]</scope>
    <source>
        <strain evidence="13">ATCC 33931 / DSM 2075 / LMG 7858 / VKM B-1802 / 2st14</strain>
    </source>
</reference>
<protein>
    <recommendedName>
        <fullName evidence="3">Sec translocon accessory complex subunit YajC</fullName>
    </recommendedName>
</protein>
<organism evidence="12 13">
    <name type="scientific">Desulfarculus baarsii (strain ATCC 33931 / DSM 2075 / LMG 7858 / VKM B-1802 / 2st14)</name>
    <dbReference type="NCBI Taxonomy" id="644282"/>
    <lineage>
        <taxon>Bacteria</taxon>
        <taxon>Pseudomonadati</taxon>
        <taxon>Thermodesulfobacteriota</taxon>
        <taxon>Desulfarculia</taxon>
        <taxon>Desulfarculales</taxon>
        <taxon>Desulfarculaceae</taxon>
        <taxon>Desulfarculus</taxon>
    </lineage>
</organism>
<accession>E1QIL7</accession>
<dbReference type="PRINTS" id="PR01853">
    <property type="entry name" value="YAJCTRNLCASE"/>
</dbReference>